<gene>
    <name evidence="2" type="primary">jg26849</name>
    <name evidence="2" type="ORF">PAEG_LOCUS24136</name>
</gene>
<evidence type="ECO:0000256" key="1">
    <source>
        <dbReference type="SAM" id="MobiDB-lite"/>
    </source>
</evidence>
<reference evidence="2" key="1">
    <citation type="submission" date="2022-03" db="EMBL/GenBank/DDBJ databases">
        <authorList>
            <person name="Lindestad O."/>
        </authorList>
    </citation>
    <scope>NUCLEOTIDE SEQUENCE</scope>
</reference>
<dbReference type="EMBL" id="CAKXAJ010026211">
    <property type="protein sequence ID" value="CAH2262260.1"/>
    <property type="molecule type" value="Genomic_DNA"/>
</dbReference>
<dbReference type="Proteomes" id="UP000838756">
    <property type="component" value="Unassembled WGS sequence"/>
</dbReference>
<evidence type="ECO:0000313" key="2">
    <source>
        <dbReference type="EMBL" id="CAH2262260.1"/>
    </source>
</evidence>
<name>A0A8S4SK71_9NEOP</name>
<comment type="caution">
    <text evidence="2">The sequence shown here is derived from an EMBL/GenBank/DDBJ whole genome shotgun (WGS) entry which is preliminary data.</text>
</comment>
<dbReference type="AlphaFoldDB" id="A0A8S4SK71"/>
<feature type="compositionally biased region" description="Basic and acidic residues" evidence="1">
    <location>
        <begin position="53"/>
        <end position="68"/>
    </location>
</feature>
<organism evidence="2 3">
    <name type="scientific">Pararge aegeria aegeria</name>
    <dbReference type="NCBI Taxonomy" id="348720"/>
    <lineage>
        <taxon>Eukaryota</taxon>
        <taxon>Metazoa</taxon>
        <taxon>Ecdysozoa</taxon>
        <taxon>Arthropoda</taxon>
        <taxon>Hexapoda</taxon>
        <taxon>Insecta</taxon>
        <taxon>Pterygota</taxon>
        <taxon>Neoptera</taxon>
        <taxon>Endopterygota</taxon>
        <taxon>Lepidoptera</taxon>
        <taxon>Glossata</taxon>
        <taxon>Ditrysia</taxon>
        <taxon>Papilionoidea</taxon>
        <taxon>Nymphalidae</taxon>
        <taxon>Satyrinae</taxon>
        <taxon>Satyrini</taxon>
        <taxon>Parargina</taxon>
        <taxon>Pararge</taxon>
    </lineage>
</organism>
<feature type="region of interest" description="Disordered" evidence="1">
    <location>
        <begin position="41"/>
        <end position="68"/>
    </location>
</feature>
<sequence length="68" mass="7603">MGEKFHKFVVKAVDVAEVQCAQSLQVAFTIPLHYNFSKQTEATGHNKRARKAQINERCGKRAGERAAT</sequence>
<protein>
    <submittedName>
        <fullName evidence="2">Jg26849 protein</fullName>
    </submittedName>
</protein>
<keyword evidence="3" id="KW-1185">Reference proteome</keyword>
<proteinExistence type="predicted"/>
<evidence type="ECO:0000313" key="3">
    <source>
        <dbReference type="Proteomes" id="UP000838756"/>
    </source>
</evidence>
<accession>A0A8S4SK71</accession>